<dbReference type="CDD" id="cd06223">
    <property type="entry name" value="PRTases_typeI"/>
    <property type="match status" value="1"/>
</dbReference>
<dbReference type="InterPro" id="IPR051910">
    <property type="entry name" value="ComF/GntX_DNA_util-trans"/>
</dbReference>
<dbReference type="STRING" id="28122.SAMN02745108_00951"/>
<reference evidence="2 3" key="1">
    <citation type="submission" date="2017-02" db="EMBL/GenBank/DDBJ databases">
        <authorList>
            <person name="Peterson S.W."/>
        </authorList>
    </citation>
    <scope>NUCLEOTIDE SEQUENCE [LARGE SCALE GENOMIC DNA]</scope>
    <source>
        <strain evidence="2 3">ATCC 43854</strain>
    </source>
</reference>
<sequence length="236" mass="26450">MKLKNDFASFIFGNGCMACHRSGLPLDPWLCPDCQKELIRLAQAPRRPRPDVFCLYAMTPLTKELVHGLKYGNMSGLARYLVEMAFSETESREIFREWGRRLAFIPVPLHPARMRERGYNQAEKLAQALAACVGGVVVPALERKTFRVSQTKLSKSGRADNVAGAFVWNRRCRFPNFHIPVIVDDVFTTGATTSACLYALEKKNLAGFAKVCTLMNEESTTAKADFAADSAMEWNF</sequence>
<dbReference type="Gene3D" id="3.40.50.2020">
    <property type="match status" value="1"/>
</dbReference>
<dbReference type="PANTHER" id="PTHR47505">
    <property type="entry name" value="DNA UTILIZATION PROTEIN YHGH"/>
    <property type="match status" value="1"/>
</dbReference>
<comment type="similarity">
    <text evidence="1">Belongs to the ComF/GntX family.</text>
</comment>
<dbReference type="PANTHER" id="PTHR47505:SF1">
    <property type="entry name" value="DNA UTILIZATION PROTEIN YHGH"/>
    <property type="match status" value="1"/>
</dbReference>
<accession>A0A1T4LN55</accession>
<dbReference type="RefSeq" id="WP_078775985.1">
    <property type="nucleotide sequence ID" value="NZ_FUWU01000012.1"/>
</dbReference>
<name>A0A1T4LN55_9BACT</name>
<dbReference type="AlphaFoldDB" id="A0A1T4LN55"/>
<organism evidence="2 3">
    <name type="scientific">Fibrobacter intestinalis</name>
    <dbReference type="NCBI Taxonomy" id="28122"/>
    <lineage>
        <taxon>Bacteria</taxon>
        <taxon>Pseudomonadati</taxon>
        <taxon>Fibrobacterota</taxon>
        <taxon>Fibrobacteria</taxon>
        <taxon>Fibrobacterales</taxon>
        <taxon>Fibrobacteraceae</taxon>
        <taxon>Fibrobacter</taxon>
    </lineage>
</organism>
<dbReference type="Proteomes" id="UP000190449">
    <property type="component" value="Unassembled WGS sequence"/>
</dbReference>
<dbReference type="InterPro" id="IPR029057">
    <property type="entry name" value="PRTase-like"/>
</dbReference>
<evidence type="ECO:0000313" key="3">
    <source>
        <dbReference type="Proteomes" id="UP000190449"/>
    </source>
</evidence>
<dbReference type="EMBL" id="FUWU01000012">
    <property type="protein sequence ID" value="SJZ56046.1"/>
    <property type="molecule type" value="Genomic_DNA"/>
</dbReference>
<dbReference type="SUPFAM" id="SSF53271">
    <property type="entry name" value="PRTase-like"/>
    <property type="match status" value="1"/>
</dbReference>
<gene>
    <name evidence="2" type="ORF">SAMN02745108_00951</name>
</gene>
<evidence type="ECO:0000313" key="2">
    <source>
        <dbReference type="EMBL" id="SJZ56046.1"/>
    </source>
</evidence>
<protein>
    <submittedName>
        <fullName evidence="2">ComF family protein</fullName>
    </submittedName>
</protein>
<proteinExistence type="inferred from homology"/>
<evidence type="ECO:0000256" key="1">
    <source>
        <dbReference type="ARBA" id="ARBA00008007"/>
    </source>
</evidence>
<dbReference type="InterPro" id="IPR000836">
    <property type="entry name" value="PRTase_dom"/>
</dbReference>